<protein>
    <recommendedName>
        <fullName evidence="3">DUF1573 domain-containing protein</fullName>
    </recommendedName>
</protein>
<name>A0A1G6T107_9BACT</name>
<dbReference type="Proteomes" id="UP000199060">
    <property type="component" value="Unassembled WGS sequence"/>
</dbReference>
<evidence type="ECO:0008006" key="3">
    <source>
        <dbReference type="Google" id="ProtNLM"/>
    </source>
</evidence>
<dbReference type="EMBL" id="FNAC01000020">
    <property type="protein sequence ID" value="SDD22671.1"/>
    <property type="molecule type" value="Genomic_DNA"/>
</dbReference>
<dbReference type="Pfam" id="PF07610">
    <property type="entry name" value="DUF1573"/>
    <property type="match status" value="2"/>
</dbReference>
<gene>
    <name evidence="1" type="ORF">SAMN04488104_10205</name>
</gene>
<reference evidence="2" key="1">
    <citation type="submission" date="2016-10" db="EMBL/GenBank/DDBJ databases">
        <authorList>
            <person name="Varghese N."/>
            <person name="Submissions S."/>
        </authorList>
    </citation>
    <scope>NUCLEOTIDE SEQUENCE [LARGE SCALE GENOMIC DNA]</scope>
    <source>
        <strain evidence="2">DSM 23095</strain>
    </source>
</reference>
<dbReference type="RefSeq" id="WP_087939835.1">
    <property type="nucleotide sequence ID" value="NZ_FNAC01000020.1"/>
</dbReference>
<dbReference type="PANTHER" id="PTHR37833">
    <property type="entry name" value="LIPOPROTEIN-RELATED"/>
    <property type="match status" value="1"/>
</dbReference>
<dbReference type="InterPro" id="IPR013783">
    <property type="entry name" value="Ig-like_fold"/>
</dbReference>
<accession>A0A1G6T107</accession>
<sequence>MMTRTKSLFFLILFISLTQVGIAQELPLSKLVWEVNKVNLGTVFEESGPQLATFRFTHTQDSVFVLERVWTDCGCTTAEYTQDSLNVGEEGIVSVSFNPSTTAGYFSKLVVVKGNLQDTQDTLYIEGVSIPAVSDPELVYTARKGDLGFRLSKVNMGDVFTNEPKIKDVEFFNFGPSVFFRDSLQVYGPEYIRVDLIQDSVPPMTRGLLQISYNGQEKGDLGFFEEGISLTFGDSIAQQMAVLANVFEFYPAFSKENLRVVPNLSIDKIEIDLKEISANTVQNQLVTLTNKGQKSLEIKKIQGNCDCLVLKVPQTELAPGESMTMEITFDPKGRKGIDQRNIYIFSNDPLNPVQTLVIKSRIK</sequence>
<dbReference type="AlphaFoldDB" id="A0A1G6T107"/>
<proteinExistence type="predicted"/>
<dbReference type="OrthoDB" id="1466304at2"/>
<dbReference type="Gene3D" id="2.60.40.10">
    <property type="entry name" value="Immunoglobulins"/>
    <property type="match status" value="2"/>
</dbReference>
<keyword evidence="2" id="KW-1185">Reference proteome</keyword>
<dbReference type="PANTHER" id="PTHR37833:SF1">
    <property type="entry name" value="SIGNAL PEPTIDE PROTEIN"/>
    <property type="match status" value="1"/>
</dbReference>
<evidence type="ECO:0000313" key="1">
    <source>
        <dbReference type="EMBL" id="SDD22671.1"/>
    </source>
</evidence>
<organism evidence="1 2">
    <name type="scientific">Algoriphagus faecimaris</name>
    <dbReference type="NCBI Taxonomy" id="686796"/>
    <lineage>
        <taxon>Bacteria</taxon>
        <taxon>Pseudomonadati</taxon>
        <taxon>Bacteroidota</taxon>
        <taxon>Cytophagia</taxon>
        <taxon>Cytophagales</taxon>
        <taxon>Cyclobacteriaceae</taxon>
        <taxon>Algoriphagus</taxon>
    </lineage>
</organism>
<dbReference type="STRING" id="686796.SAMN04488104_10205"/>
<dbReference type="InterPro" id="IPR011467">
    <property type="entry name" value="DUF1573"/>
</dbReference>
<evidence type="ECO:0000313" key="2">
    <source>
        <dbReference type="Proteomes" id="UP000199060"/>
    </source>
</evidence>